<dbReference type="PANTHER" id="PTHR30543">
    <property type="entry name" value="CHROMATE REDUCTASE"/>
    <property type="match status" value="1"/>
</dbReference>
<reference evidence="3" key="1">
    <citation type="submission" date="2017-04" db="EMBL/GenBank/DDBJ databases">
        <authorList>
            <person name="Varghese N."/>
            <person name="Submissions S."/>
        </authorList>
    </citation>
    <scope>NUCLEOTIDE SEQUENCE [LARGE SCALE GENOMIC DNA]</scope>
</reference>
<dbReference type="InterPro" id="IPR005025">
    <property type="entry name" value="FMN_Rdtase-like_dom"/>
</dbReference>
<evidence type="ECO:0000313" key="2">
    <source>
        <dbReference type="EMBL" id="SMQ68767.1"/>
    </source>
</evidence>
<evidence type="ECO:0000259" key="1">
    <source>
        <dbReference type="Pfam" id="PF03358"/>
    </source>
</evidence>
<dbReference type="GO" id="GO:0010181">
    <property type="term" value="F:FMN binding"/>
    <property type="evidence" value="ECO:0007669"/>
    <property type="project" value="TreeGrafter"/>
</dbReference>
<dbReference type="AlphaFoldDB" id="A0A1Y6F1R7"/>
<dbReference type="PANTHER" id="PTHR30543:SF21">
    <property type="entry name" value="NAD(P)H-DEPENDENT FMN REDUCTASE LOT6"/>
    <property type="match status" value="1"/>
</dbReference>
<feature type="domain" description="NADPH-dependent FMN reductase-like" evidence="1">
    <location>
        <begin position="5"/>
        <end position="147"/>
    </location>
</feature>
<sequence length="204" mass="22300">MSKLKIGVVISSTRPTRFGEVPAKWIVDKANERPEIQAEIVDLRDFDLPFFDEMASNLWMPSSNEKAVAWQKKVGEFDGFIFVVAEYNRSITGALKNALDQAYNEWNKKPFGIVGYGTVGAARAAEHLRGIGVELQMVSTRSAVHIGGADFFAVHPLGQQNKPMSEIEGSIGSSAKDMLDQIIWWGQATKAARADDAAAAKAAE</sequence>
<protein>
    <submittedName>
        <fullName evidence="2">NAD(P)H-dependent FMN reductase</fullName>
    </submittedName>
</protein>
<dbReference type="SUPFAM" id="SSF52218">
    <property type="entry name" value="Flavoproteins"/>
    <property type="match status" value="1"/>
</dbReference>
<gene>
    <name evidence="2" type="ORF">SAMN06295905_1655</name>
</gene>
<dbReference type="EMBL" id="FXWK01000001">
    <property type="protein sequence ID" value="SMQ68767.1"/>
    <property type="molecule type" value="Genomic_DNA"/>
</dbReference>
<evidence type="ECO:0000313" key="3">
    <source>
        <dbReference type="Proteomes" id="UP000194474"/>
    </source>
</evidence>
<dbReference type="GO" id="GO:0016491">
    <property type="term" value="F:oxidoreductase activity"/>
    <property type="evidence" value="ECO:0007669"/>
    <property type="project" value="InterPro"/>
</dbReference>
<name>A0A1Y6F1R7_9HYPH</name>
<dbReference type="OrthoDB" id="9812295at2"/>
<organism evidence="2 3">
    <name type="scientific">Devosia lucknowensis</name>
    <dbReference type="NCBI Taxonomy" id="1096929"/>
    <lineage>
        <taxon>Bacteria</taxon>
        <taxon>Pseudomonadati</taxon>
        <taxon>Pseudomonadota</taxon>
        <taxon>Alphaproteobacteria</taxon>
        <taxon>Hyphomicrobiales</taxon>
        <taxon>Devosiaceae</taxon>
        <taxon>Devosia</taxon>
    </lineage>
</organism>
<accession>A0A1Y6F1R7</accession>
<dbReference type="InterPro" id="IPR029039">
    <property type="entry name" value="Flavoprotein-like_sf"/>
</dbReference>
<dbReference type="GO" id="GO:0005829">
    <property type="term" value="C:cytosol"/>
    <property type="evidence" value="ECO:0007669"/>
    <property type="project" value="TreeGrafter"/>
</dbReference>
<dbReference type="InterPro" id="IPR050712">
    <property type="entry name" value="NAD(P)H-dep_reductase"/>
</dbReference>
<dbReference type="Pfam" id="PF03358">
    <property type="entry name" value="FMN_red"/>
    <property type="match status" value="1"/>
</dbReference>
<keyword evidence="3" id="KW-1185">Reference proteome</keyword>
<dbReference type="Proteomes" id="UP000194474">
    <property type="component" value="Unassembled WGS sequence"/>
</dbReference>
<proteinExistence type="predicted"/>
<dbReference type="RefSeq" id="WP_086469958.1">
    <property type="nucleotide sequence ID" value="NZ_FXWK01000001.1"/>
</dbReference>
<dbReference type="Gene3D" id="3.40.50.360">
    <property type="match status" value="1"/>
</dbReference>